<sequence>MTLRKKIFLGLLVTIQLALIWPIYALFGDVHLMVLGLPLSLAWIIAMLFASFFLLLWYYWTDPSRTSSPRPPKSKRP</sequence>
<evidence type="ECO:0000256" key="1">
    <source>
        <dbReference type="SAM" id="Phobius"/>
    </source>
</evidence>
<gene>
    <name evidence="2" type="ORF">SAMN06265218_10261</name>
</gene>
<proteinExistence type="predicted"/>
<dbReference type="EMBL" id="FXTH01000002">
    <property type="protein sequence ID" value="SMO40654.1"/>
    <property type="molecule type" value="Genomic_DNA"/>
</dbReference>
<feature type="transmembrane region" description="Helical" evidence="1">
    <location>
        <begin position="39"/>
        <end position="60"/>
    </location>
</feature>
<keyword evidence="1" id="KW-0812">Transmembrane</keyword>
<protein>
    <submittedName>
        <fullName evidence="2">Uncharacterized protein</fullName>
    </submittedName>
</protein>
<reference evidence="2 3" key="1">
    <citation type="submission" date="2017-05" db="EMBL/GenBank/DDBJ databases">
        <authorList>
            <person name="Varghese N."/>
            <person name="Submissions S."/>
        </authorList>
    </citation>
    <scope>NUCLEOTIDE SEQUENCE [LARGE SCALE GENOMIC DNA]</scope>
    <source>
        <strain evidence="2 3">DSM 21194</strain>
    </source>
</reference>
<dbReference type="Proteomes" id="UP000317593">
    <property type="component" value="Unassembled WGS sequence"/>
</dbReference>
<evidence type="ECO:0000313" key="2">
    <source>
        <dbReference type="EMBL" id="SMO40654.1"/>
    </source>
</evidence>
<name>A0A521B0M7_9BACT</name>
<accession>A0A521B0M7</accession>
<feature type="transmembrane region" description="Helical" evidence="1">
    <location>
        <begin position="7"/>
        <end position="27"/>
    </location>
</feature>
<evidence type="ECO:0000313" key="3">
    <source>
        <dbReference type="Proteomes" id="UP000317593"/>
    </source>
</evidence>
<dbReference type="AlphaFoldDB" id="A0A521B0M7"/>
<keyword evidence="3" id="KW-1185">Reference proteome</keyword>
<dbReference type="OrthoDB" id="1525287at2"/>
<keyword evidence="1" id="KW-0472">Membrane</keyword>
<keyword evidence="1" id="KW-1133">Transmembrane helix</keyword>
<organism evidence="2 3">
    <name type="scientific">Fodinibius sediminis</name>
    <dbReference type="NCBI Taxonomy" id="1214077"/>
    <lineage>
        <taxon>Bacteria</taxon>
        <taxon>Pseudomonadati</taxon>
        <taxon>Balneolota</taxon>
        <taxon>Balneolia</taxon>
        <taxon>Balneolales</taxon>
        <taxon>Balneolaceae</taxon>
        <taxon>Fodinibius</taxon>
    </lineage>
</organism>
<dbReference type="RefSeq" id="WP_142712951.1">
    <property type="nucleotide sequence ID" value="NZ_FXTH01000002.1"/>
</dbReference>